<gene>
    <name evidence="2" type="ORF">FDK13_02825</name>
</gene>
<sequence>MLIKTAGIFLLVLLLPIITIAQRYSSERGYEVTGLENASVVGKSCLYGLVACAVGFIICKLSISKDEKGVDKTSNWFFLGLGCFFVAFLFFLPLLSWVEFAVVNLLTLGLAIVVIGSIGILIYGWLKG</sequence>
<comment type="caution">
    <text evidence="2">The sequence shown here is derived from an EMBL/GenBank/DDBJ whole genome shotgun (WGS) entry which is preliminary data.</text>
</comment>
<dbReference type="Proteomes" id="UP000304900">
    <property type="component" value="Unassembled WGS sequence"/>
</dbReference>
<feature type="transmembrane region" description="Helical" evidence="1">
    <location>
        <begin position="45"/>
        <end position="63"/>
    </location>
</feature>
<name>A0A4U6DCD8_9BACT</name>
<evidence type="ECO:0000313" key="3">
    <source>
        <dbReference type="Proteomes" id="UP000304900"/>
    </source>
</evidence>
<feature type="transmembrane region" description="Helical" evidence="1">
    <location>
        <begin position="75"/>
        <end position="95"/>
    </location>
</feature>
<keyword evidence="3" id="KW-1185">Reference proteome</keyword>
<organism evidence="2 3">
    <name type="scientific">Dyadobacter frigoris</name>
    <dbReference type="NCBI Taxonomy" id="2576211"/>
    <lineage>
        <taxon>Bacteria</taxon>
        <taxon>Pseudomonadati</taxon>
        <taxon>Bacteroidota</taxon>
        <taxon>Cytophagia</taxon>
        <taxon>Cytophagales</taxon>
        <taxon>Spirosomataceae</taxon>
        <taxon>Dyadobacter</taxon>
    </lineage>
</organism>
<keyword evidence="1" id="KW-1133">Transmembrane helix</keyword>
<reference evidence="2 3" key="1">
    <citation type="submission" date="2019-05" db="EMBL/GenBank/DDBJ databases">
        <title>Dyadobacter AR-3-8 sp. nov., isolated from arctic soil.</title>
        <authorList>
            <person name="Chaudhary D.K."/>
        </authorList>
    </citation>
    <scope>NUCLEOTIDE SEQUENCE [LARGE SCALE GENOMIC DNA]</scope>
    <source>
        <strain evidence="2 3">AR-3-8</strain>
    </source>
</reference>
<evidence type="ECO:0000313" key="2">
    <source>
        <dbReference type="EMBL" id="TKT94161.1"/>
    </source>
</evidence>
<protein>
    <submittedName>
        <fullName evidence="2">Uncharacterized protein</fullName>
    </submittedName>
</protein>
<feature type="transmembrane region" description="Helical" evidence="1">
    <location>
        <begin position="101"/>
        <end position="126"/>
    </location>
</feature>
<evidence type="ECO:0000256" key="1">
    <source>
        <dbReference type="SAM" id="Phobius"/>
    </source>
</evidence>
<keyword evidence="1" id="KW-0472">Membrane</keyword>
<proteinExistence type="predicted"/>
<dbReference type="AlphaFoldDB" id="A0A4U6DCD8"/>
<accession>A0A4U6DCD8</accession>
<dbReference type="EMBL" id="SZVO01000001">
    <property type="protein sequence ID" value="TKT94161.1"/>
    <property type="molecule type" value="Genomic_DNA"/>
</dbReference>
<dbReference type="RefSeq" id="WP_137338450.1">
    <property type="nucleotide sequence ID" value="NZ_SZVO01000001.1"/>
</dbReference>
<keyword evidence="1" id="KW-0812">Transmembrane</keyword>